<dbReference type="Proteomes" id="UP000186143">
    <property type="component" value="Unassembled WGS sequence"/>
</dbReference>
<comment type="caution">
    <text evidence="8">The sequence shown here is derived from an EMBL/GenBank/DDBJ whole genome shotgun (WGS) entry which is preliminary data.</text>
</comment>
<dbReference type="InterPro" id="IPR011577">
    <property type="entry name" value="Cyt_b561_bac/Ni-Hgenase"/>
</dbReference>
<gene>
    <name evidence="8" type="ORF">BJF92_17320</name>
</gene>
<dbReference type="Gene3D" id="1.20.950.20">
    <property type="entry name" value="Transmembrane di-heme cytochromes, Chain C"/>
    <property type="match status" value="1"/>
</dbReference>
<dbReference type="GO" id="GO:0020037">
    <property type="term" value="F:heme binding"/>
    <property type="evidence" value="ECO:0007669"/>
    <property type="project" value="TreeGrafter"/>
</dbReference>
<evidence type="ECO:0000313" key="8">
    <source>
        <dbReference type="EMBL" id="OLP55150.1"/>
    </source>
</evidence>
<dbReference type="EMBL" id="MKIO01000030">
    <property type="protein sequence ID" value="OLP55150.1"/>
    <property type="molecule type" value="Genomic_DNA"/>
</dbReference>
<name>A0A1Q9AIX9_9HYPH</name>
<sequence>MTALPSSQDARGTGGITPPGRSVPVWDLVVRLFHWGVVTGCALNLFILRPGKLPHRYVGYGIAALLALRVVWGFIGSRHARFADFVRGPRTVAAYLDEVVKGREKRRLGHNPAAAVVMLLLMALLAGTALTGWMQTLDAFWGEDWVSDLHETLANAIMVVAGFHIAAALFESLRHRENLIWSMVTGRKRPL</sequence>
<dbReference type="GO" id="GO:0005886">
    <property type="term" value="C:plasma membrane"/>
    <property type="evidence" value="ECO:0007669"/>
    <property type="project" value="UniProtKB-SubCell"/>
</dbReference>
<feature type="domain" description="Cytochrome b561 bacterial/Ni-hydrogenase" evidence="7">
    <location>
        <begin position="25"/>
        <end position="186"/>
    </location>
</feature>
<keyword evidence="4 6" id="KW-1133">Transmembrane helix</keyword>
<dbReference type="Pfam" id="PF01292">
    <property type="entry name" value="Ni_hydr_CYTB"/>
    <property type="match status" value="1"/>
</dbReference>
<proteinExistence type="predicted"/>
<reference evidence="8 9" key="1">
    <citation type="submission" date="2016-09" db="EMBL/GenBank/DDBJ databases">
        <title>Rhizobium sp. nov., a novel species isolated from the rice rhizosphere.</title>
        <authorList>
            <person name="Zhao J."/>
            <person name="Zhang X."/>
        </authorList>
    </citation>
    <scope>NUCLEOTIDE SEQUENCE [LARGE SCALE GENOMIC DNA]</scope>
    <source>
        <strain evidence="8 9">MH17</strain>
    </source>
</reference>
<evidence type="ECO:0000256" key="1">
    <source>
        <dbReference type="ARBA" id="ARBA00004651"/>
    </source>
</evidence>
<evidence type="ECO:0000256" key="4">
    <source>
        <dbReference type="ARBA" id="ARBA00022989"/>
    </source>
</evidence>
<feature type="transmembrane region" description="Helical" evidence="6">
    <location>
        <begin position="57"/>
        <end position="75"/>
    </location>
</feature>
<dbReference type="RefSeq" id="WP_075635188.1">
    <property type="nucleotide sequence ID" value="NZ_MKIO01000030.1"/>
</dbReference>
<dbReference type="PANTHER" id="PTHR30485:SF2">
    <property type="entry name" value="BLL0597 PROTEIN"/>
    <property type="match status" value="1"/>
</dbReference>
<feature type="transmembrane region" description="Helical" evidence="6">
    <location>
        <begin position="113"/>
        <end position="133"/>
    </location>
</feature>
<evidence type="ECO:0000256" key="2">
    <source>
        <dbReference type="ARBA" id="ARBA00022475"/>
    </source>
</evidence>
<organism evidence="8 9">
    <name type="scientific">Xaviernesmea rhizosphaerae</name>
    <dbReference type="NCBI Taxonomy" id="1672749"/>
    <lineage>
        <taxon>Bacteria</taxon>
        <taxon>Pseudomonadati</taxon>
        <taxon>Pseudomonadota</taxon>
        <taxon>Alphaproteobacteria</taxon>
        <taxon>Hyphomicrobiales</taxon>
        <taxon>Rhizobiaceae</taxon>
        <taxon>Rhizobium/Agrobacterium group</taxon>
        <taxon>Xaviernesmea</taxon>
    </lineage>
</organism>
<dbReference type="STRING" id="1672749.BJF92_17320"/>
<comment type="subcellular location">
    <subcellularLocation>
        <location evidence="1">Cell membrane</location>
        <topology evidence="1">Multi-pass membrane protein</topology>
    </subcellularLocation>
</comment>
<feature type="transmembrane region" description="Helical" evidence="6">
    <location>
        <begin position="32"/>
        <end position="51"/>
    </location>
</feature>
<dbReference type="AlphaFoldDB" id="A0A1Q9AIX9"/>
<evidence type="ECO:0000256" key="5">
    <source>
        <dbReference type="ARBA" id="ARBA00023136"/>
    </source>
</evidence>
<dbReference type="OrthoDB" id="196472at2"/>
<dbReference type="GO" id="GO:0009055">
    <property type="term" value="F:electron transfer activity"/>
    <property type="evidence" value="ECO:0007669"/>
    <property type="project" value="InterPro"/>
</dbReference>
<dbReference type="InterPro" id="IPR051542">
    <property type="entry name" value="Hydrogenase_cytochrome"/>
</dbReference>
<dbReference type="SUPFAM" id="SSF81342">
    <property type="entry name" value="Transmembrane di-heme cytochromes"/>
    <property type="match status" value="1"/>
</dbReference>
<evidence type="ECO:0000259" key="7">
    <source>
        <dbReference type="Pfam" id="PF01292"/>
    </source>
</evidence>
<feature type="transmembrane region" description="Helical" evidence="6">
    <location>
        <begin position="153"/>
        <end position="173"/>
    </location>
</feature>
<dbReference type="InterPro" id="IPR016174">
    <property type="entry name" value="Di-haem_cyt_TM"/>
</dbReference>
<evidence type="ECO:0000256" key="6">
    <source>
        <dbReference type="SAM" id="Phobius"/>
    </source>
</evidence>
<keyword evidence="3 6" id="KW-0812">Transmembrane</keyword>
<keyword evidence="2" id="KW-1003">Cell membrane</keyword>
<dbReference type="GO" id="GO:0022904">
    <property type="term" value="P:respiratory electron transport chain"/>
    <property type="evidence" value="ECO:0007669"/>
    <property type="project" value="InterPro"/>
</dbReference>
<evidence type="ECO:0000256" key="3">
    <source>
        <dbReference type="ARBA" id="ARBA00022692"/>
    </source>
</evidence>
<keyword evidence="5 6" id="KW-0472">Membrane</keyword>
<evidence type="ECO:0000313" key="9">
    <source>
        <dbReference type="Proteomes" id="UP000186143"/>
    </source>
</evidence>
<accession>A0A1Q9AIX9</accession>
<protein>
    <submittedName>
        <fullName evidence="8">Cytochrome B</fullName>
    </submittedName>
</protein>
<dbReference type="PANTHER" id="PTHR30485">
    <property type="entry name" value="NI/FE-HYDROGENASE 1 B-TYPE CYTOCHROME SUBUNIT"/>
    <property type="match status" value="1"/>
</dbReference>